<accession>A0A9N9BNC9</accession>
<dbReference type="GO" id="GO:0005886">
    <property type="term" value="C:plasma membrane"/>
    <property type="evidence" value="ECO:0007669"/>
    <property type="project" value="TreeGrafter"/>
</dbReference>
<dbReference type="OrthoDB" id="1081007at2759"/>
<keyword evidence="4" id="KW-1185">Reference proteome</keyword>
<sequence>MKLAHEKYGKLPWKRLFMPSINISRNGFPVPAELSIRLMEIVLNNPILSSIYAPIDGKLLKEGETLYRTNYSITLEKIANNYTEFYKGSIAKSLIKTIQDAGGIMILEDLVNYHPVVRKPIIGYYNGRKIITTPEPASGVVLIFLLNLLEKYELHKIGFARRTEIGDSAFFENKTEHNLRILELISKEYADIVRRNLTDDETHNPNYYNPLYSEVNDHGTAHLSAIDNNDMAVSFTSTNMGFTSKKPLSSTIPTVIEKDGKLELVIGGSGGTKIISAVLQAFFESGFSFKLIENLLEIGHVIQMSNIHDRRFSAMVQAVRKFNNNTIHAVSDFRKLGKAAGY</sequence>
<evidence type="ECO:0000256" key="2">
    <source>
        <dbReference type="PIRSR" id="PIRSR600101-2"/>
    </source>
</evidence>
<dbReference type="SUPFAM" id="SSF56235">
    <property type="entry name" value="N-terminal nucleophile aminohydrolases (Ntn hydrolases)"/>
    <property type="match status" value="1"/>
</dbReference>
<dbReference type="InterPro" id="IPR043137">
    <property type="entry name" value="GGT_ssub_C"/>
</dbReference>
<dbReference type="Gene3D" id="1.10.246.130">
    <property type="match status" value="1"/>
</dbReference>
<dbReference type="AlphaFoldDB" id="A0A9N9BNC9"/>
<dbReference type="Gene3D" id="1.10.246.230">
    <property type="match status" value="1"/>
</dbReference>
<feature type="binding site" evidence="2">
    <location>
        <begin position="249"/>
        <end position="250"/>
    </location>
    <ligand>
        <name>L-glutamate</name>
        <dbReference type="ChEBI" id="CHEBI:29985"/>
    </ligand>
</feature>
<dbReference type="EMBL" id="CAJVPK010001128">
    <property type="protein sequence ID" value="CAG8572443.1"/>
    <property type="molecule type" value="Genomic_DNA"/>
</dbReference>
<evidence type="ECO:0000313" key="4">
    <source>
        <dbReference type="Proteomes" id="UP000789706"/>
    </source>
</evidence>
<protein>
    <submittedName>
        <fullName evidence="3">222_t:CDS:1</fullName>
    </submittedName>
</protein>
<dbReference type="PANTHER" id="PTHR11686:SF9">
    <property type="entry name" value="RE13973P"/>
    <property type="match status" value="1"/>
</dbReference>
<dbReference type="InterPro" id="IPR029055">
    <property type="entry name" value="Ntn_hydrolases_N"/>
</dbReference>
<dbReference type="InterPro" id="IPR043138">
    <property type="entry name" value="GGT_lsub"/>
</dbReference>
<dbReference type="Gene3D" id="3.60.20.40">
    <property type="match status" value="2"/>
</dbReference>
<reference evidence="3" key="1">
    <citation type="submission" date="2021-06" db="EMBL/GenBank/DDBJ databases">
        <authorList>
            <person name="Kallberg Y."/>
            <person name="Tangrot J."/>
            <person name="Rosling A."/>
        </authorList>
    </citation>
    <scope>NUCLEOTIDE SEQUENCE</scope>
    <source>
        <strain evidence="3">AZ414A</strain>
    </source>
</reference>
<dbReference type="InterPro" id="IPR000101">
    <property type="entry name" value="GGT_peptidase"/>
</dbReference>
<comment type="caution">
    <text evidence="3">The sequence shown here is derived from an EMBL/GenBank/DDBJ whole genome shotgun (WGS) entry which is preliminary data.</text>
</comment>
<dbReference type="PANTHER" id="PTHR11686">
    <property type="entry name" value="GAMMA GLUTAMYL TRANSPEPTIDASE"/>
    <property type="match status" value="1"/>
</dbReference>
<feature type="binding site" evidence="2">
    <location>
        <position position="271"/>
    </location>
    <ligand>
        <name>L-glutamate</name>
        <dbReference type="ChEBI" id="CHEBI:29985"/>
    </ligand>
</feature>
<evidence type="ECO:0000313" key="3">
    <source>
        <dbReference type="EMBL" id="CAG8572443.1"/>
    </source>
</evidence>
<dbReference type="GO" id="GO:0036374">
    <property type="term" value="F:glutathione hydrolase activity"/>
    <property type="evidence" value="ECO:0007669"/>
    <property type="project" value="InterPro"/>
</dbReference>
<evidence type="ECO:0000256" key="1">
    <source>
        <dbReference type="PIRSR" id="PIRSR600101-1"/>
    </source>
</evidence>
<proteinExistence type="predicted"/>
<organism evidence="3 4">
    <name type="scientific">Diversispora eburnea</name>
    <dbReference type="NCBI Taxonomy" id="1213867"/>
    <lineage>
        <taxon>Eukaryota</taxon>
        <taxon>Fungi</taxon>
        <taxon>Fungi incertae sedis</taxon>
        <taxon>Mucoromycota</taxon>
        <taxon>Glomeromycotina</taxon>
        <taxon>Glomeromycetes</taxon>
        <taxon>Diversisporales</taxon>
        <taxon>Diversisporaceae</taxon>
        <taxon>Diversispora</taxon>
    </lineage>
</organism>
<name>A0A9N9BNC9_9GLOM</name>
<dbReference type="GO" id="GO:0006751">
    <property type="term" value="P:glutathione catabolic process"/>
    <property type="evidence" value="ECO:0007669"/>
    <property type="project" value="InterPro"/>
</dbReference>
<feature type="active site" description="Nucleophile" evidence="1">
    <location>
        <position position="220"/>
    </location>
</feature>
<dbReference type="Pfam" id="PF01019">
    <property type="entry name" value="G_glu_transpept"/>
    <property type="match status" value="1"/>
</dbReference>
<gene>
    <name evidence="3" type="ORF">DEBURN_LOCUS8153</name>
</gene>
<dbReference type="PRINTS" id="PR01210">
    <property type="entry name" value="GGTRANSPTASE"/>
</dbReference>
<dbReference type="Proteomes" id="UP000789706">
    <property type="component" value="Unassembled WGS sequence"/>
</dbReference>